<name>A0A437MW83_9SPHI</name>
<dbReference type="Proteomes" id="UP000282759">
    <property type="component" value="Unassembled WGS sequence"/>
</dbReference>
<organism evidence="7 8">
    <name type="scientific">Mucilaginibacter limnophilus</name>
    <dbReference type="NCBI Taxonomy" id="1932778"/>
    <lineage>
        <taxon>Bacteria</taxon>
        <taxon>Pseudomonadati</taxon>
        <taxon>Bacteroidota</taxon>
        <taxon>Sphingobacteriia</taxon>
        <taxon>Sphingobacteriales</taxon>
        <taxon>Sphingobacteriaceae</taxon>
        <taxon>Mucilaginibacter</taxon>
    </lineage>
</organism>
<feature type="transmembrane region" description="Helical" evidence="5">
    <location>
        <begin position="59"/>
        <end position="79"/>
    </location>
</feature>
<comment type="caution">
    <text evidence="7">The sequence shown here is derived from an EMBL/GenBank/DDBJ whole genome shotgun (WGS) entry which is preliminary data.</text>
</comment>
<dbReference type="OrthoDB" id="9814143at2"/>
<keyword evidence="3 5" id="KW-1133">Transmembrane helix</keyword>
<dbReference type="PANTHER" id="PTHR38480">
    <property type="entry name" value="SLR0254 PROTEIN"/>
    <property type="match status" value="1"/>
</dbReference>
<proteinExistence type="predicted"/>
<keyword evidence="4 5" id="KW-0472">Membrane</keyword>
<gene>
    <name evidence="7" type="ORF">EOD41_08185</name>
</gene>
<accession>A0A437MW83</accession>
<evidence type="ECO:0000256" key="3">
    <source>
        <dbReference type="ARBA" id="ARBA00022989"/>
    </source>
</evidence>
<evidence type="ECO:0000256" key="1">
    <source>
        <dbReference type="ARBA" id="ARBA00004141"/>
    </source>
</evidence>
<evidence type="ECO:0000256" key="5">
    <source>
        <dbReference type="SAM" id="Phobius"/>
    </source>
</evidence>
<dbReference type="AlphaFoldDB" id="A0A437MW83"/>
<evidence type="ECO:0000256" key="4">
    <source>
        <dbReference type="ARBA" id="ARBA00023136"/>
    </source>
</evidence>
<evidence type="ECO:0000313" key="7">
    <source>
        <dbReference type="EMBL" id="RVU01924.1"/>
    </source>
</evidence>
<dbReference type="GO" id="GO:0016020">
    <property type="term" value="C:membrane"/>
    <property type="evidence" value="ECO:0007669"/>
    <property type="project" value="UniProtKB-SubCell"/>
</dbReference>
<sequence>MQTVTIHTTQNIGIDYEVAGLGDRILARLIDYGLFFVLWIATVFVIASANVSAPNLDTILLITLAAVFGFYDLVCEIFFNGQSIGKRIMKIRVMSLDGARPTISQYLIRWVFRIVDFGITLQLGGLISGLLTKNVQRIGDVVAGTTLIRTKPRTQMDHLVFKPSADDYVPVFNEVMQLSDKDIALVNEVIVNYLKTANTVVIYNMANRIKDHLGITTPPEMNDYVFLQTILKDYTHMAAQAVV</sequence>
<keyword evidence="2 5" id="KW-0812">Transmembrane</keyword>
<dbReference type="EMBL" id="SACK01000002">
    <property type="protein sequence ID" value="RVU01924.1"/>
    <property type="molecule type" value="Genomic_DNA"/>
</dbReference>
<evidence type="ECO:0000256" key="2">
    <source>
        <dbReference type="ARBA" id="ARBA00022692"/>
    </source>
</evidence>
<evidence type="ECO:0000313" key="8">
    <source>
        <dbReference type="Proteomes" id="UP000282759"/>
    </source>
</evidence>
<evidence type="ECO:0000259" key="6">
    <source>
        <dbReference type="Pfam" id="PF06271"/>
    </source>
</evidence>
<dbReference type="RefSeq" id="WP_127704288.1">
    <property type="nucleotide sequence ID" value="NZ_SACK01000002.1"/>
</dbReference>
<comment type="subcellular location">
    <subcellularLocation>
        <location evidence="1">Membrane</location>
        <topology evidence="1">Multi-pass membrane protein</topology>
    </subcellularLocation>
</comment>
<reference evidence="7 8" key="1">
    <citation type="submission" date="2019-01" db="EMBL/GenBank/DDBJ databases">
        <authorList>
            <person name="Chen W.-M."/>
        </authorList>
    </citation>
    <scope>NUCLEOTIDE SEQUENCE [LARGE SCALE GENOMIC DNA]</scope>
    <source>
        <strain evidence="7 8">YBJ-36</strain>
    </source>
</reference>
<protein>
    <submittedName>
        <fullName evidence="7">RDD family protein</fullName>
    </submittedName>
</protein>
<dbReference type="Pfam" id="PF06271">
    <property type="entry name" value="RDD"/>
    <property type="match status" value="1"/>
</dbReference>
<feature type="transmembrane region" description="Helical" evidence="5">
    <location>
        <begin position="32"/>
        <end position="53"/>
    </location>
</feature>
<feature type="domain" description="RDD" evidence="6">
    <location>
        <begin position="18"/>
        <end position="144"/>
    </location>
</feature>
<dbReference type="PANTHER" id="PTHR38480:SF1">
    <property type="entry name" value="SLR0254 PROTEIN"/>
    <property type="match status" value="1"/>
</dbReference>
<dbReference type="InterPro" id="IPR010432">
    <property type="entry name" value="RDD"/>
</dbReference>
<keyword evidence="8" id="KW-1185">Reference proteome</keyword>